<evidence type="ECO:0000313" key="1">
    <source>
        <dbReference type="EMBL" id="KAL1247997.1"/>
    </source>
</evidence>
<name>A0ABR3L566_9TELE</name>
<protein>
    <submittedName>
        <fullName evidence="1">Uncharacterized protein</fullName>
    </submittedName>
</protein>
<evidence type="ECO:0000313" key="2">
    <source>
        <dbReference type="Proteomes" id="UP001558613"/>
    </source>
</evidence>
<organism evidence="1 2">
    <name type="scientific">Cirrhinus molitorella</name>
    <name type="common">mud carp</name>
    <dbReference type="NCBI Taxonomy" id="172907"/>
    <lineage>
        <taxon>Eukaryota</taxon>
        <taxon>Metazoa</taxon>
        <taxon>Chordata</taxon>
        <taxon>Craniata</taxon>
        <taxon>Vertebrata</taxon>
        <taxon>Euteleostomi</taxon>
        <taxon>Actinopterygii</taxon>
        <taxon>Neopterygii</taxon>
        <taxon>Teleostei</taxon>
        <taxon>Ostariophysi</taxon>
        <taxon>Cypriniformes</taxon>
        <taxon>Cyprinidae</taxon>
        <taxon>Labeoninae</taxon>
        <taxon>Labeonini</taxon>
        <taxon>Cirrhinus</taxon>
    </lineage>
</organism>
<gene>
    <name evidence="1" type="ORF">QQF64_023373</name>
</gene>
<keyword evidence="2" id="KW-1185">Reference proteome</keyword>
<proteinExistence type="predicted"/>
<accession>A0ABR3L566</accession>
<comment type="caution">
    <text evidence="1">The sequence shown here is derived from an EMBL/GenBank/DDBJ whole genome shotgun (WGS) entry which is preliminary data.</text>
</comment>
<dbReference type="Proteomes" id="UP001558613">
    <property type="component" value="Unassembled WGS sequence"/>
</dbReference>
<dbReference type="EMBL" id="JAYMGO010000025">
    <property type="protein sequence ID" value="KAL1247997.1"/>
    <property type="molecule type" value="Genomic_DNA"/>
</dbReference>
<sequence>MPNVSVRDRLYLIRITSSRKVRKFLSRQSDAVKADYKQLQQALIKEFSDPESEQGLVAAMDLKQNRLSNNCEIWPTRPTPSTGLPLKRLLRTRLSCRSRNITQS</sequence>
<reference evidence="1 2" key="1">
    <citation type="submission" date="2023-09" db="EMBL/GenBank/DDBJ databases">
        <authorList>
            <person name="Wang M."/>
        </authorList>
    </citation>
    <scope>NUCLEOTIDE SEQUENCE [LARGE SCALE GENOMIC DNA]</scope>
    <source>
        <strain evidence="1">GT-2023</strain>
        <tissue evidence="1">Liver</tissue>
    </source>
</reference>